<evidence type="ECO:0000313" key="2">
    <source>
        <dbReference type="Proteomes" id="UP001501777"/>
    </source>
</evidence>
<comment type="caution">
    <text evidence="1">The sequence shown here is derived from an EMBL/GenBank/DDBJ whole genome shotgun (WGS) entry which is preliminary data.</text>
</comment>
<accession>A0ABN3KVH2</accession>
<dbReference type="Proteomes" id="UP001501777">
    <property type="component" value="Unassembled WGS sequence"/>
</dbReference>
<keyword evidence="2" id="KW-1185">Reference proteome</keyword>
<evidence type="ECO:0000313" key="1">
    <source>
        <dbReference type="EMBL" id="GAA2470949.1"/>
    </source>
</evidence>
<name>A0ABN3KVH2_STRLO</name>
<dbReference type="EMBL" id="BAAASG010000001">
    <property type="protein sequence ID" value="GAA2470949.1"/>
    <property type="molecule type" value="Genomic_DNA"/>
</dbReference>
<sequence length="317" mass="35150">MPGREARRERLRVLSLVRLRMQESLTRRSLHGGVLAVVGSGSRTRWPRVPGRGARAEMLWALDLVRLRMPAGLTQRSLDSGVLAAAEVGSRTRWYRAPGREARGEMLRMLGLVRLRMPAGLTRAALHVEALTVPGAGLQMLWCLVPGRGARAEMLWVWGRGEMFRVWGPVRMRMPGGWRTRWCSVPGPEARALGPVRTQTGIGSLRRQGLTRPALVEVLQAGRRTVAPPALCRTTPRSGWRQRPRSARVRRRVPCCRAQMCGLPPLQVRGPLMSRVRPCVPRGRRCARPGWMPSGPQARVGRAAAGLDALPVSRRGT</sequence>
<gene>
    <name evidence="1" type="ORF">GCM10010276_01400</name>
</gene>
<organism evidence="1 2">
    <name type="scientific">Streptomyces longisporus</name>
    <dbReference type="NCBI Taxonomy" id="1948"/>
    <lineage>
        <taxon>Bacteria</taxon>
        <taxon>Bacillati</taxon>
        <taxon>Actinomycetota</taxon>
        <taxon>Actinomycetes</taxon>
        <taxon>Kitasatosporales</taxon>
        <taxon>Streptomycetaceae</taxon>
        <taxon>Streptomyces</taxon>
    </lineage>
</organism>
<protein>
    <submittedName>
        <fullName evidence="1">Uncharacterized protein</fullName>
    </submittedName>
</protein>
<proteinExistence type="predicted"/>
<reference evidence="1 2" key="1">
    <citation type="journal article" date="2019" name="Int. J. Syst. Evol. Microbiol.">
        <title>The Global Catalogue of Microorganisms (GCM) 10K type strain sequencing project: providing services to taxonomists for standard genome sequencing and annotation.</title>
        <authorList>
            <consortium name="The Broad Institute Genomics Platform"/>
            <consortium name="The Broad Institute Genome Sequencing Center for Infectious Disease"/>
            <person name="Wu L."/>
            <person name="Ma J."/>
        </authorList>
    </citation>
    <scope>NUCLEOTIDE SEQUENCE [LARGE SCALE GENOMIC DNA]</scope>
    <source>
        <strain evidence="1 2">JCM 4395</strain>
    </source>
</reference>